<dbReference type="EMBL" id="JAWQEG010001506">
    <property type="protein sequence ID" value="KAK3879018.1"/>
    <property type="molecule type" value="Genomic_DNA"/>
</dbReference>
<evidence type="ECO:0008006" key="4">
    <source>
        <dbReference type="Google" id="ProtNLM"/>
    </source>
</evidence>
<gene>
    <name evidence="2" type="ORF">Pcinc_016383</name>
    <name evidence="1" type="ORF">Pcinc_034117</name>
</gene>
<accession>A0AAE1JW69</accession>
<dbReference type="AlphaFoldDB" id="A0AAE1JW69"/>
<evidence type="ECO:0000313" key="2">
    <source>
        <dbReference type="EMBL" id="KAK3879018.1"/>
    </source>
</evidence>
<proteinExistence type="predicted"/>
<evidence type="ECO:0000313" key="3">
    <source>
        <dbReference type="Proteomes" id="UP001286313"/>
    </source>
</evidence>
<dbReference type="Proteomes" id="UP001286313">
    <property type="component" value="Unassembled WGS sequence"/>
</dbReference>
<reference evidence="1" key="1">
    <citation type="submission" date="2023-10" db="EMBL/GenBank/DDBJ databases">
        <title>Genome assemblies of two species of porcelain crab, Petrolisthes cinctipes and Petrolisthes manimaculis (Anomura: Porcellanidae).</title>
        <authorList>
            <person name="Angst P."/>
        </authorList>
    </citation>
    <scope>NUCLEOTIDE SEQUENCE</scope>
    <source>
        <strain evidence="1">PB745_01</strain>
        <tissue evidence="1">Gill</tissue>
    </source>
</reference>
<sequence>MDRHLELMFFRLWTRQRDTILLCICYRPQWQGSDPIHFLHTNLDTLLLQHSCKHLVVIGDMNQHLVARDFEKLLTMLPSPPTPLALP</sequence>
<keyword evidence="3" id="KW-1185">Reference proteome</keyword>
<organism evidence="1 3">
    <name type="scientific">Petrolisthes cinctipes</name>
    <name type="common">Flat porcelain crab</name>
    <dbReference type="NCBI Taxonomy" id="88211"/>
    <lineage>
        <taxon>Eukaryota</taxon>
        <taxon>Metazoa</taxon>
        <taxon>Ecdysozoa</taxon>
        <taxon>Arthropoda</taxon>
        <taxon>Crustacea</taxon>
        <taxon>Multicrustacea</taxon>
        <taxon>Malacostraca</taxon>
        <taxon>Eumalacostraca</taxon>
        <taxon>Eucarida</taxon>
        <taxon>Decapoda</taxon>
        <taxon>Pleocyemata</taxon>
        <taxon>Anomura</taxon>
        <taxon>Galatheoidea</taxon>
        <taxon>Porcellanidae</taxon>
        <taxon>Petrolisthes</taxon>
    </lineage>
</organism>
<dbReference type="EMBL" id="JAWQEG010004915">
    <property type="protein sequence ID" value="KAK3859791.1"/>
    <property type="molecule type" value="Genomic_DNA"/>
</dbReference>
<evidence type="ECO:0000313" key="1">
    <source>
        <dbReference type="EMBL" id="KAK3859791.1"/>
    </source>
</evidence>
<protein>
    <recommendedName>
        <fullName evidence="4">Endonuclease/exonuclease/phosphatase domain-containing protein</fullName>
    </recommendedName>
</protein>
<comment type="caution">
    <text evidence="1">The sequence shown here is derived from an EMBL/GenBank/DDBJ whole genome shotgun (WGS) entry which is preliminary data.</text>
</comment>
<name>A0AAE1JW69_PETCI</name>